<accession>A0ABW0MWF2</accession>
<proteinExistence type="predicted"/>
<gene>
    <name evidence="1" type="ORF">ACFPQ5_23535</name>
</gene>
<dbReference type="Pfam" id="PF02566">
    <property type="entry name" value="OsmC"/>
    <property type="match status" value="1"/>
</dbReference>
<dbReference type="InterPro" id="IPR003718">
    <property type="entry name" value="OsmC/Ohr_fam"/>
</dbReference>
<sequence length="158" mass="17309">MAKLHDFVSSIVWTGNRGEGTRSYKGYDRTWDIALPGKDVVHCSNDPLLGGDPARMNPEDLLISALSACHMLWYLHLASNAGIVVTGYRDDPVGHGETLPNGAGRFLSAVLRPSISVQEGADLKLATELHEKVHDFCFIARSVNFPVSYEPTFNVVAR</sequence>
<evidence type="ECO:0000313" key="1">
    <source>
        <dbReference type="EMBL" id="MFC5481178.1"/>
    </source>
</evidence>
<comment type="caution">
    <text evidence="1">The sequence shown here is derived from an EMBL/GenBank/DDBJ whole genome shotgun (WGS) entry which is preliminary data.</text>
</comment>
<evidence type="ECO:0000313" key="2">
    <source>
        <dbReference type="Proteomes" id="UP001596101"/>
    </source>
</evidence>
<dbReference type="InterPro" id="IPR015946">
    <property type="entry name" value="KH_dom-like_a/b"/>
</dbReference>
<dbReference type="EMBL" id="JBHSMR010000014">
    <property type="protein sequence ID" value="MFC5481178.1"/>
    <property type="molecule type" value="Genomic_DNA"/>
</dbReference>
<organism evidence="1 2">
    <name type="scientific">Massilia suwonensis</name>
    <dbReference type="NCBI Taxonomy" id="648895"/>
    <lineage>
        <taxon>Bacteria</taxon>
        <taxon>Pseudomonadati</taxon>
        <taxon>Pseudomonadota</taxon>
        <taxon>Betaproteobacteria</taxon>
        <taxon>Burkholderiales</taxon>
        <taxon>Oxalobacteraceae</taxon>
        <taxon>Telluria group</taxon>
        <taxon>Massilia</taxon>
    </lineage>
</organism>
<protein>
    <submittedName>
        <fullName evidence="1">OsmC family protein</fullName>
    </submittedName>
</protein>
<dbReference type="Proteomes" id="UP001596101">
    <property type="component" value="Unassembled WGS sequence"/>
</dbReference>
<dbReference type="SUPFAM" id="SSF82784">
    <property type="entry name" value="OsmC-like"/>
    <property type="match status" value="1"/>
</dbReference>
<dbReference type="PANTHER" id="PTHR42830:SF2">
    <property type="entry name" value="OSMC_OHR FAMILY PROTEIN"/>
    <property type="match status" value="1"/>
</dbReference>
<dbReference type="RefSeq" id="WP_379761382.1">
    <property type="nucleotide sequence ID" value="NZ_JBHSMR010000014.1"/>
</dbReference>
<name>A0ABW0MWF2_9BURK</name>
<dbReference type="PANTHER" id="PTHR42830">
    <property type="entry name" value="OSMOTICALLY INDUCIBLE FAMILY PROTEIN"/>
    <property type="match status" value="1"/>
</dbReference>
<dbReference type="Gene3D" id="3.30.300.20">
    <property type="match status" value="1"/>
</dbReference>
<dbReference type="InterPro" id="IPR036102">
    <property type="entry name" value="OsmC/Ohrsf"/>
</dbReference>
<reference evidence="2" key="1">
    <citation type="journal article" date="2019" name="Int. J. Syst. Evol. Microbiol.">
        <title>The Global Catalogue of Microorganisms (GCM) 10K type strain sequencing project: providing services to taxonomists for standard genome sequencing and annotation.</title>
        <authorList>
            <consortium name="The Broad Institute Genomics Platform"/>
            <consortium name="The Broad Institute Genome Sequencing Center for Infectious Disease"/>
            <person name="Wu L."/>
            <person name="Ma J."/>
        </authorList>
    </citation>
    <scope>NUCLEOTIDE SEQUENCE [LARGE SCALE GENOMIC DNA]</scope>
    <source>
        <strain evidence="2">CCUG 43111</strain>
    </source>
</reference>
<keyword evidence="2" id="KW-1185">Reference proteome</keyword>
<dbReference type="InterPro" id="IPR052707">
    <property type="entry name" value="OsmC_Ohr_Peroxiredoxin"/>
</dbReference>